<dbReference type="Proteomes" id="UP000053424">
    <property type="component" value="Unassembled WGS sequence"/>
</dbReference>
<evidence type="ECO:0000313" key="4">
    <source>
        <dbReference type="Proteomes" id="UP000053424"/>
    </source>
</evidence>
<dbReference type="InterPro" id="IPR011059">
    <property type="entry name" value="Metal-dep_hydrolase_composite"/>
</dbReference>
<evidence type="ECO:0000313" key="3">
    <source>
        <dbReference type="EMBL" id="KIM45737.1"/>
    </source>
</evidence>
<dbReference type="Gene3D" id="3.10.310.70">
    <property type="match status" value="1"/>
</dbReference>
<dbReference type="GO" id="GO:0016810">
    <property type="term" value="F:hydrolase activity, acting on carbon-nitrogen (but not peptide) bonds"/>
    <property type="evidence" value="ECO:0007669"/>
    <property type="project" value="InterPro"/>
</dbReference>
<gene>
    <name evidence="3" type="ORF">M413DRAFT_442349</name>
</gene>
<dbReference type="PANTHER" id="PTHR22642:SF2">
    <property type="entry name" value="PROTEIN LONG AFTER FAR-RED 3"/>
    <property type="match status" value="1"/>
</dbReference>
<dbReference type="SUPFAM" id="SSF51556">
    <property type="entry name" value="Metallo-dependent hydrolases"/>
    <property type="match status" value="1"/>
</dbReference>
<dbReference type="InterPro" id="IPR032466">
    <property type="entry name" value="Metal_Hydrolase"/>
</dbReference>
<dbReference type="InterPro" id="IPR033932">
    <property type="entry name" value="YtcJ-like"/>
</dbReference>
<organism evidence="3 4">
    <name type="scientific">Hebeloma cylindrosporum</name>
    <dbReference type="NCBI Taxonomy" id="76867"/>
    <lineage>
        <taxon>Eukaryota</taxon>
        <taxon>Fungi</taxon>
        <taxon>Dikarya</taxon>
        <taxon>Basidiomycota</taxon>
        <taxon>Agaricomycotina</taxon>
        <taxon>Agaricomycetes</taxon>
        <taxon>Agaricomycetidae</taxon>
        <taxon>Agaricales</taxon>
        <taxon>Agaricineae</taxon>
        <taxon>Hymenogastraceae</taxon>
        <taxon>Hebeloma</taxon>
    </lineage>
</organism>
<dbReference type="EMBL" id="KN831772">
    <property type="protein sequence ID" value="KIM45737.1"/>
    <property type="molecule type" value="Genomic_DNA"/>
</dbReference>
<evidence type="ECO:0000259" key="2">
    <source>
        <dbReference type="Pfam" id="PF07969"/>
    </source>
</evidence>
<accession>A0A0C2YXQ3</accession>
<proteinExistence type="predicted"/>
<feature type="region of interest" description="Disordered" evidence="1">
    <location>
        <begin position="1"/>
        <end position="21"/>
    </location>
</feature>
<dbReference type="SUPFAM" id="SSF51338">
    <property type="entry name" value="Composite domain of metallo-dependent hydrolases"/>
    <property type="match status" value="1"/>
</dbReference>
<protein>
    <recommendedName>
        <fullName evidence="2">Amidohydrolase 3 domain-containing protein</fullName>
    </recommendedName>
</protein>
<dbReference type="OrthoDB" id="3501663at2759"/>
<dbReference type="HOGENOM" id="CLU_009942_1_1_1"/>
<feature type="domain" description="Amidohydrolase 3" evidence="2">
    <location>
        <begin position="125"/>
        <end position="610"/>
    </location>
</feature>
<dbReference type="PANTHER" id="PTHR22642">
    <property type="entry name" value="IMIDAZOLONEPROPIONASE"/>
    <property type="match status" value="1"/>
</dbReference>
<keyword evidence="4" id="KW-1185">Reference proteome</keyword>
<dbReference type="STRING" id="686832.A0A0C2YXQ3"/>
<dbReference type="InterPro" id="IPR013108">
    <property type="entry name" value="Amidohydro_3"/>
</dbReference>
<reference evidence="3 4" key="1">
    <citation type="submission" date="2014-04" db="EMBL/GenBank/DDBJ databases">
        <authorList>
            <consortium name="DOE Joint Genome Institute"/>
            <person name="Kuo A."/>
            <person name="Gay G."/>
            <person name="Dore J."/>
            <person name="Kohler A."/>
            <person name="Nagy L.G."/>
            <person name="Floudas D."/>
            <person name="Copeland A."/>
            <person name="Barry K.W."/>
            <person name="Cichocki N."/>
            <person name="Veneault-Fourrey C."/>
            <person name="LaButti K."/>
            <person name="Lindquist E.A."/>
            <person name="Lipzen A."/>
            <person name="Lundell T."/>
            <person name="Morin E."/>
            <person name="Murat C."/>
            <person name="Sun H."/>
            <person name="Tunlid A."/>
            <person name="Henrissat B."/>
            <person name="Grigoriev I.V."/>
            <person name="Hibbett D.S."/>
            <person name="Martin F."/>
            <person name="Nordberg H.P."/>
            <person name="Cantor M.N."/>
            <person name="Hua S.X."/>
        </authorList>
    </citation>
    <scope>NUCLEOTIDE SEQUENCE [LARGE SCALE GENOMIC DNA]</scope>
    <source>
        <strain evidence="4">h7</strain>
    </source>
</reference>
<dbReference type="Gene3D" id="3.20.20.140">
    <property type="entry name" value="Metal-dependent hydrolases"/>
    <property type="match status" value="1"/>
</dbReference>
<reference evidence="4" key="2">
    <citation type="submission" date="2015-01" db="EMBL/GenBank/DDBJ databases">
        <title>Evolutionary Origins and Diversification of the Mycorrhizal Mutualists.</title>
        <authorList>
            <consortium name="DOE Joint Genome Institute"/>
            <consortium name="Mycorrhizal Genomics Consortium"/>
            <person name="Kohler A."/>
            <person name="Kuo A."/>
            <person name="Nagy L.G."/>
            <person name="Floudas D."/>
            <person name="Copeland A."/>
            <person name="Barry K.W."/>
            <person name="Cichocki N."/>
            <person name="Veneault-Fourrey C."/>
            <person name="LaButti K."/>
            <person name="Lindquist E.A."/>
            <person name="Lipzen A."/>
            <person name="Lundell T."/>
            <person name="Morin E."/>
            <person name="Murat C."/>
            <person name="Riley R."/>
            <person name="Ohm R."/>
            <person name="Sun H."/>
            <person name="Tunlid A."/>
            <person name="Henrissat B."/>
            <person name="Grigoriev I.V."/>
            <person name="Hibbett D.S."/>
            <person name="Martin F."/>
        </authorList>
    </citation>
    <scope>NUCLEOTIDE SEQUENCE [LARGE SCALE GENOMIC DNA]</scope>
    <source>
        <strain evidence="4">h7</strain>
    </source>
</reference>
<dbReference type="AlphaFoldDB" id="A0A0C2YXQ3"/>
<name>A0A0C2YXQ3_HEBCY</name>
<dbReference type="CDD" id="cd01300">
    <property type="entry name" value="YtcJ_like"/>
    <property type="match status" value="1"/>
</dbReference>
<sequence length="613" mass="67287">MSTSKVEQPNVSSMPVTRTPVGKSATATATRSWSYYYRKLAVAVVLFSVVAYHTPRGGLPETYALCSRDGGKKIYTVDVENTRVECLVVRGSVIVGSGDLETLKDEFGTRDIFGTQMLEVRYTPEGSIVIPGMSDSHCHILEYGASRQIPMAEAKTVKETVVSVGEYIAALPDLQRDGSRIVQGWGWDHASWDVEKWPTWEDLEAHPEIAGRQVILQSRDGHAIWVSKRTLEVNAPYPDAVDGGVIFRDEQGNPTGVFMDSAQDLIARPTLAEDDLERQFRTTVEEARKVGLTSLHDAGFNPDSLAFFKRQAKKGPLPIRIYGMTFFDESGPYWGDRISPLTAQGDERLSARSVKIFADGALRTGGAALYEPYADNPSTRGAMRISAEVLNAVIPKFLRDGWQVNVHAIGDRANGIVLDAFETALKGSNTNVSALRPRLEHAQIMTRADMERLGKLGVIASVQPTHAISDMWFSQDRLGPERVKGLYAFRSIIDSGARITLGSDFPVEEINPLKGFYAAISRLAVDGTSPHGSGGWFPEQRLTRLEALRGMTIDAAYASFSEDTLGSLERGKRADYVVLSKDIMDSVEVPFGEVMETKVLATVIDGKVVFGEI</sequence>
<evidence type="ECO:0000256" key="1">
    <source>
        <dbReference type="SAM" id="MobiDB-lite"/>
    </source>
</evidence>
<feature type="compositionally biased region" description="Polar residues" evidence="1">
    <location>
        <begin position="1"/>
        <end position="16"/>
    </location>
</feature>
<dbReference type="Pfam" id="PF07969">
    <property type="entry name" value="Amidohydro_3"/>
    <property type="match status" value="1"/>
</dbReference>
<dbReference type="Gene3D" id="2.30.40.10">
    <property type="entry name" value="Urease, subunit C, domain 1"/>
    <property type="match status" value="1"/>
</dbReference>